<accession>A0A0E0BSB6</accession>
<dbReference type="eggNOG" id="ENOG502QRZR">
    <property type="taxonomic scope" value="Eukaryota"/>
</dbReference>
<dbReference type="Gramene" id="OGLUM12G12390.1">
    <property type="protein sequence ID" value="OGLUM12G12390.1"/>
    <property type="gene ID" value="OGLUM12G12390"/>
</dbReference>
<reference evidence="4" key="1">
    <citation type="submission" date="2015-04" db="UniProtKB">
        <authorList>
            <consortium name="EnsemblPlants"/>
        </authorList>
    </citation>
    <scope>IDENTIFICATION</scope>
</reference>
<evidence type="ECO:0000256" key="2">
    <source>
        <dbReference type="SAM" id="MobiDB-lite"/>
    </source>
</evidence>
<feature type="domain" description="FAE" evidence="3">
    <location>
        <begin position="153"/>
        <end position="311"/>
    </location>
</feature>
<dbReference type="SUPFAM" id="SSF53901">
    <property type="entry name" value="Thiolase-like"/>
    <property type="match status" value="1"/>
</dbReference>
<dbReference type="InterPro" id="IPR016039">
    <property type="entry name" value="Thiolase-like"/>
</dbReference>
<feature type="region of interest" description="Disordered" evidence="2">
    <location>
        <begin position="301"/>
        <end position="323"/>
    </location>
</feature>
<dbReference type="GO" id="GO:0006633">
    <property type="term" value="P:fatty acid biosynthetic process"/>
    <property type="evidence" value="ECO:0007669"/>
    <property type="project" value="InterPro"/>
</dbReference>
<dbReference type="AlphaFoldDB" id="A0A0E0BSB6"/>
<dbReference type="HOGENOM" id="CLU_861595_0_0_1"/>
<dbReference type="PANTHER" id="PTHR31561">
    <property type="entry name" value="3-KETOACYL-COA SYNTHASE"/>
    <property type="match status" value="1"/>
</dbReference>
<evidence type="ECO:0000313" key="5">
    <source>
        <dbReference type="Proteomes" id="UP000026961"/>
    </source>
</evidence>
<feature type="compositionally biased region" description="Basic and acidic residues" evidence="2">
    <location>
        <begin position="308"/>
        <end position="323"/>
    </location>
</feature>
<name>A0A0E0BSB6_9ORYZ</name>
<dbReference type="Pfam" id="PF08392">
    <property type="entry name" value="FAE1_CUT1_RppA"/>
    <property type="match status" value="1"/>
</dbReference>
<evidence type="ECO:0000313" key="4">
    <source>
        <dbReference type="EnsemblPlants" id="OGLUM12G12390.1"/>
    </source>
</evidence>
<dbReference type="Gene3D" id="3.40.47.10">
    <property type="match status" value="1"/>
</dbReference>
<evidence type="ECO:0000256" key="1">
    <source>
        <dbReference type="ARBA" id="ARBA00023315"/>
    </source>
</evidence>
<dbReference type="Proteomes" id="UP000026961">
    <property type="component" value="Chromosome 12"/>
</dbReference>
<organism evidence="4">
    <name type="scientific">Oryza glumipatula</name>
    <dbReference type="NCBI Taxonomy" id="40148"/>
    <lineage>
        <taxon>Eukaryota</taxon>
        <taxon>Viridiplantae</taxon>
        <taxon>Streptophyta</taxon>
        <taxon>Embryophyta</taxon>
        <taxon>Tracheophyta</taxon>
        <taxon>Spermatophyta</taxon>
        <taxon>Magnoliopsida</taxon>
        <taxon>Liliopsida</taxon>
        <taxon>Poales</taxon>
        <taxon>Poaceae</taxon>
        <taxon>BOP clade</taxon>
        <taxon>Oryzoideae</taxon>
        <taxon>Oryzeae</taxon>
        <taxon>Oryzinae</taxon>
        <taxon>Oryza</taxon>
    </lineage>
</organism>
<protein>
    <recommendedName>
        <fullName evidence="3">FAE domain-containing protein</fullName>
    </recommendedName>
</protein>
<keyword evidence="1" id="KW-0808">Transferase</keyword>
<dbReference type="GO" id="GO:0016020">
    <property type="term" value="C:membrane"/>
    <property type="evidence" value="ECO:0007669"/>
    <property type="project" value="InterPro"/>
</dbReference>
<dbReference type="EnsemblPlants" id="OGLUM12G12390.1">
    <property type="protein sequence ID" value="OGLUM12G12390.1"/>
    <property type="gene ID" value="OGLUM12G12390"/>
</dbReference>
<sequence>MQRRQAGRKRVTRRLIRRGRGGWDAAQSDEDGGGIVLGLEQFGVVKRAWPGAIWGWVTDREILPGCARVRTNLCPRKLPDVSGPGLKEAEPGPAVEPAPVVGAAPHTPVSPTEFPGCAPTTAARIAETLSRERTRHARAYSRHLYPRRGRSIRRRIPVAGLLEHFKLIDCFDDDSVGFMTSGMGNETYFPPSLHHIPPAATHAEAIREAHMLFFPVLDDLFAKIGVPLSSVGVVVVNCSGFCATPSLSAIIANHYGMPGDVKTCNLSGMGCAAGTIGVNVTANLLRTHAMSYAVVVRSSPTNATATRGSERERGEGREEGKER</sequence>
<reference evidence="4" key="2">
    <citation type="submission" date="2018-05" db="EMBL/GenBank/DDBJ databases">
        <title>OgluRS3 (Oryza glumaepatula Reference Sequence Version 3).</title>
        <authorList>
            <person name="Zhang J."/>
            <person name="Kudrna D."/>
            <person name="Lee S."/>
            <person name="Talag J."/>
            <person name="Welchert J."/>
            <person name="Wing R.A."/>
        </authorList>
    </citation>
    <scope>NUCLEOTIDE SEQUENCE [LARGE SCALE GENOMIC DNA]</scope>
</reference>
<dbReference type="STRING" id="40148.A0A0E0BSB6"/>
<dbReference type="GO" id="GO:0016747">
    <property type="term" value="F:acyltransferase activity, transferring groups other than amino-acyl groups"/>
    <property type="evidence" value="ECO:0007669"/>
    <property type="project" value="InterPro"/>
</dbReference>
<keyword evidence="1" id="KW-0012">Acyltransferase</keyword>
<keyword evidence="5" id="KW-1185">Reference proteome</keyword>
<dbReference type="InterPro" id="IPR012392">
    <property type="entry name" value="3-ktacl-CoA_syn"/>
</dbReference>
<dbReference type="InterPro" id="IPR013601">
    <property type="entry name" value="FAE1_typ3_polyketide_synth"/>
</dbReference>
<proteinExistence type="predicted"/>
<evidence type="ECO:0000259" key="3">
    <source>
        <dbReference type="Pfam" id="PF08392"/>
    </source>
</evidence>